<feature type="transmembrane region" description="Helical" evidence="1">
    <location>
        <begin position="129"/>
        <end position="147"/>
    </location>
</feature>
<evidence type="ECO:0000313" key="6">
    <source>
        <dbReference type="WBParaSite" id="BXY_1079200.1"/>
    </source>
</evidence>
<proteinExistence type="predicted"/>
<dbReference type="EMBL" id="CAJFDI010000002">
    <property type="protein sequence ID" value="CAD5213956.1"/>
    <property type="molecule type" value="Genomic_DNA"/>
</dbReference>
<keyword evidence="1" id="KW-1133">Transmembrane helix</keyword>
<dbReference type="Proteomes" id="UP000095284">
    <property type="component" value="Unplaced"/>
</dbReference>
<evidence type="ECO:0000313" key="4">
    <source>
        <dbReference type="Proteomes" id="UP000095284"/>
    </source>
</evidence>
<feature type="transmembrane region" description="Helical" evidence="1">
    <location>
        <begin position="6"/>
        <end position="28"/>
    </location>
</feature>
<feature type="transmembrane region" description="Helical" evidence="1">
    <location>
        <begin position="268"/>
        <end position="289"/>
    </location>
</feature>
<reference evidence="3" key="2">
    <citation type="submission" date="2020-08" db="EMBL/GenBank/DDBJ databases">
        <authorList>
            <person name="Kikuchi T."/>
        </authorList>
    </citation>
    <scope>NUCLEOTIDE SEQUENCE</scope>
    <source>
        <strain evidence="2">Ka4C1</strain>
    </source>
</reference>
<dbReference type="AlphaFoldDB" id="A0A1I7SCP0"/>
<evidence type="ECO:0000313" key="5">
    <source>
        <dbReference type="Proteomes" id="UP000659654"/>
    </source>
</evidence>
<dbReference type="InterPro" id="IPR019428">
    <property type="entry name" value="7TM_GPCR_serpentine_rcpt_Str"/>
</dbReference>
<name>A0A1I7SCP0_BURXY</name>
<keyword evidence="5" id="KW-1185">Reference proteome</keyword>
<evidence type="ECO:0000313" key="3">
    <source>
        <dbReference type="EMBL" id="CAG9093769.1"/>
    </source>
</evidence>
<feature type="transmembrane region" description="Helical" evidence="1">
    <location>
        <begin position="188"/>
        <end position="210"/>
    </location>
</feature>
<dbReference type="Proteomes" id="UP000659654">
    <property type="component" value="Unassembled WGS sequence"/>
</dbReference>
<evidence type="ECO:0000313" key="2">
    <source>
        <dbReference type="EMBL" id="CAD5213956.1"/>
    </source>
</evidence>
<dbReference type="WBParaSite" id="BXY_1079200.1">
    <property type="protein sequence ID" value="BXY_1079200.1"/>
    <property type="gene ID" value="BXY_1079200"/>
</dbReference>
<feature type="transmembrane region" description="Helical" evidence="1">
    <location>
        <begin position="40"/>
        <end position="66"/>
    </location>
</feature>
<dbReference type="EMBL" id="CAJFCV020000002">
    <property type="protein sequence ID" value="CAG9093769.1"/>
    <property type="molecule type" value="Genomic_DNA"/>
</dbReference>
<feature type="transmembrane region" description="Helical" evidence="1">
    <location>
        <begin position="86"/>
        <end position="108"/>
    </location>
</feature>
<sequence>MMASEIFEVTSCVLTAFSIASCACVLIISHKIFRRTKKEYAWITGFNITIELLYAVFSGIGMTVAYTTPTQFLMATYNRLLYDQSATVVDIVFVLNFYFTNLVLPNNVIHFWYRYNMLCRGVTWSRKKYCLIFAVVAVIDILIYLPYSSTRSRETEESWEIFRMVSDGSIIPRHVFFEINDPVFAGGMVYNTFCLLLSYLSMCFFQFKIYRKMKEHSQRAVNTTWKTQQRIVLVMGLQGMYPAVLFLFPNLFLTALIADGIELKQLSFVVKACGQSMPIINSLTVLLLIPSYSREIFGGKESSNDRASRRRSTLKF</sequence>
<evidence type="ECO:0000256" key="1">
    <source>
        <dbReference type="SAM" id="Phobius"/>
    </source>
</evidence>
<keyword evidence="1" id="KW-0812">Transmembrane</keyword>
<gene>
    <name evidence="2" type="ORF">BXYJ_LOCUS3289</name>
</gene>
<dbReference type="Pfam" id="PF10326">
    <property type="entry name" value="7TM_GPCR_Str"/>
    <property type="match status" value="1"/>
</dbReference>
<reference evidence="6" key="1">
    <citation type="submission" date="2016-11" db="UniProtKB">
        <authorList>
            <consortium name="WormBaseParasite"/>
        </authorList>
    </citation>
    <scope>IDENTIFICATION</scope>
</reference>
<protein>
    <submittedName>
        <fullName evidence="2">(pine wood nematode) hypothetical protein</fullName>
    </submittedName>
</protein>
<dbReference type="Proteomes" id="UP000582659">
    <property type="component" value="Unassembled WGS sequence"/>
</dbReference>
<organism evidence="4 6">
    <name type="scientific">Bursaphelenchus xylophilus</name>
    <name type="common">Pinewood nematode worm</name>
    <name type="synonym">Aphelenchoides xylophilus</name>
    <dbReference type="NCBI Taxonomy" id="6326"/>
    <lineage>
        <taxon>Eukaryota</taxon>
        <taxon>Metazoa</taxon>
        <taxon>Ecdysozoa</taxon>
        <taxon>Nematoda</taxon>
        <taxon>Chromadorea</taxon>
        <taxon>Rhabditida</taxon>
        <taxon>Tylenchina</taxon>
        <taxon>Tylenchomorpha</taxon>
        <taxon>Aphelenchoidea</taxon>
        <taxon>Aphelenchoididae</taxon>
        <taxon>Bursaphelenchus</taxon>
    </lineage>
</organism>
<feature type="transmembrane region" description="Helical" evidence="1">
    <location>
        <begin position="231"/>
        <end position="248"/>
    </location>
</feature>
<accession>A0A1I7SCP0</accession>
<keyword evidence="1" id="KW-0472">Membrane</keyword>